<name>A0A1M7BTD8_9FIRM</name>
<keyword evidence="1 2" id="KW-0238">DNA-binding</keyword>
<dbReference type="SUPFAM" id="SSF46689">
    <property type="entry name" value="Homeodomain-like"/>
    <property type="match status" value="1"/>
</dbReference>
<dbReference type="EMBL" id="FRAC01000039">
    <property type="protein sequence ID" value="SHL58251.1"/>
    <property type="molecule type" value="Genomic_DNA"/>
</dbReference>
<feature type="DNA-binding region" description="H-T-H motif" evidence="2">
    <location>
        <begin position="37"/>
        <end position="56"/>
    </location>
</feature>
<evidence type="ECO:0000313" key="4">
    <source>
        <dbReference type="EMBL" id="SHL58251.1"/>
    </source>
</evidence>
<evidence type="ECO:0000259" key="3">
    <source>
        <dbReference type="PROSITE" id="PS50977"/>
    </source>
</evidence>
<dbReference type="RefSeq" id="WP_073280143.1">
    <property type="nucleotide sequence ID" value="NZ_FRAC01000039.1"/>
</dbReference>
<dbReference type="OrthoDB" id="9810250at2"/>
<evidence type="ECO:0000256" key="2">
    <source>
        <dbReference type="PROSITE-ProRule" id="PRU00335"/>
    </source>
</evidence>
<organism evidence="4 5">
    <name type="scientific">Anaerocolumna jejuensis DSM 15929</name>
    <dbReference type="NCBI Taxonomy" id="1121322"/>
    <lineage>
        <taxon>Bacteria</taxon>
        <taxon>Bacillati</taxon>
        <taxon>Bacillota</taxon>
        <taxon>Clostridia</taxon>
        <taxon>Lachnospirales</taxon>
        <taxon>Lachnospiraceae</taxon>
        <taxon>Anaerocolumna</taxon>
    </lineage>
</organism>
<dbReference type="AlphaFoldDB" id="A0A1M7BTD8"/>
<dbReference type="STRING" id="1121322.SAMN02745136_05236"/>
<dbReference type="Gene3D" id="1.10.357.10">
    <property type="entry name" value="Tetracycline Repressor, domain 2"/>
    <property type="match status" value="1"/>
</dbReference>
<gene>
    <name evidence="4" type="ORF">SAMN02745136_05236</name>
</gene>
<accession>A0A1M7BTD8</accession>
<evidence type="ECO:0000256" key="1">
    <source>
        <dbReference type="ARBA" id="ARBA00023125"/>
    </source>
</evidence>
<proteinExistence type="predicted"/>
<reference evidence="4 5" key="1">
    <citation type="submission" date="2016-11" db="EMBL/GenBank/DDBJ databases">
        <authorList>
            <person name="Jaros S."/>
            <person name="Januszkiewicz K."/>
            <person name="Wedrychowicz H."/>
        </authorList>
    </citation>
    <scope>NUCLEOTIDE SEQUENCE [LARGE SCALE GENOMIC DNA]</scope>
    <source>
        <strain evidence="4 5">DSM 15929</strain>
    </source>
</reference>
<dbReference type="InterPro" id="IPR001647">
    <property type="entry name" value="HTH_TetR"/>
</dbReference>
<dbReference type="PANTHER" id="PTHR43479:SF7">
    <property type="entry name" value="TETR-FAMILY TRANSCRIPTIONAL REGULATOR"/>
    <property type="match status" value="1"/>
</dbReference>
<dbReference type="InterPro" id="IPR050624">
    <property type="entry name" value="HTH-type_Tx_Regulator"/>
</dbReference>
<protein>
    <submittedName>
        <fullName evidence="4">Transcriptional regulator, TetR family</fullName>
    </submittedName>
</protein>
<dbReference type="PROSITE" id="PS50977">
    <property type="entry name" value="HTH_TETR_2"/>
    <property type="match status" value="1"/>
</dbReference>
<keyword evidence="5" id="KW-1185">Reference proteome</keyword>
<dbReference type="Pfam" id="PF00440">
    <property type="entry name" value="TetR_N"/>
    <property type="match status" value="1"/>
</dbReference>
<dbReference type="GO" id="GO:0003677">
    <property type="term" value="F:DNA binding"/>
    <property type="evidence" value="ECO:0007669"/>
    <property type="project" value="UniProtKB-UniRule"/>
</dbReference>
<dbReference type="Proteomes" id="UP000184386">
    <property type="component" value="Unassembled WGS sequence"/>
</dbReference>
<sequence length="196" mass="23597">MKYDITKKATKGAERTLNAFSSAMFRLLSVKSFEEITVNEICEHSSYPRATFYNYFDDKYDLLNYCWQCLYNQIHLEEYIDLDPEKRLYIFFDRAYEFLTVHQDIFKRILKFNSYESFLVSHFRIQLGAKMREVFNLDDCKDNYAIPCEIVAEHYCNTILLILEWHFLKENICTKVQAHEYLEYLLSSLNKKAFPK</sequence>
<dbReference type="InterPro" id="IPR009057">
    <property type="entry name" value="Homeodomain-like_sf"/>
</dbReference>
<evidence type="ECO:0000313" key="5">
    <source>
        <dbReference type="Proteomes" id="UP000184386"/>
    </source>
</evidence>
<dbReference type="PANTHER" id="PTHR43479">
    <property type="entry name" value="ACREF/ENVCD OPERON REPRESSOR-RELATED"/>
    <property type="match status" value="1"/>
</dbReference>
<feature type="domain" description="HTH tetR-type" evidence="3">
    <location>
        <begin position="14"/>
        <end position="74"/>
    </location>
</feature>